<evidence type="ECO:0000313" key="2">
    <source>
        <dbReference type="Proteomes" id="UP000064967"/>
    </source>
</evidence>
<dbReference type="KEGG" id="llu:AKJ09_11270"/>
<reference evidence="1 2" key="1">
    <citation type="submission" date="2015-08" db="EMBL/GenBank/DDBJ databases">
        <authorList>
            <person name="Babu N.S."/>
            <person name="Beckwith C.J."/>
            <person name="Beseler K.G."/>
            <person name="Brison A."/>
            <person name="Carone J.V."/>
            <person name="Caskin T.P."/>
            <person name="Diamond M."/>
            <person name="Durham M.E."/>
            <person name="Foxe J.M."/>
            <person name="Go M."/>
            <person name="Henderson B.A."/>
            <person name="Jones I.B."/>
            <person name="McGettigan J.A."/>
            <person name="Micheletti S.J."/>
            <person name="Nasrallah M.E."/>
            <person name="Ortiz D."/>
            <person name="Piller C.R."/>
            <person name="Privatt S.R."/>
            <person name="Schneider S.L."/>
            <person name="Sharp S."/>
            <person name="Smith T.C."/>
            <person name="Stanton J.D."/>
            <person name="Ullery H.E."/>
            <person name="Wilson R.J."/>
            <person name="Serrano M.G."/>
            <person name="Buck G."/>
            <person name="Lee V."/>
            <person name="Wang Y."/>
            <person name="Carvalho R."/>
            <person name="Voegtly L."/>
            <person name="Shi R."/>
            <person name="Duckworth R."/>
            <person name="Johnson A."/>
            <person name="Loviza R."/>
            <person name="Walstead R."/>
            <person name="Shah Z."/>
            <person name="Kiflezghi M."/>
            <person name="Wade K."/>
            <person name="Ball S.L."/>
            <person name="Bradley K.W."/>
            <person name="Asai D.J."/>
            <person name="Bowman C.A."/>
            <person name="Russell D.A."/>
            <person name="Pope W.H."/>
            <person name="Jacobs-Sera D."/>
            <person name="Hendrix R.W."/>
            <person name="Hatfull G.F."/>
        </authorList>
    </citation>
    <scope>NUCLEOTIDE SEQUENCE [LARGE SCALE GENOMIC DNA]</scope>
    <source>
        <strain evidence="1 2">DSM 27648</strain>
    </source>
</reference>
<dbReference type="EMBL" id="CP012333">
    <property type="protein sequence ID" value="AKV04607.1"/>
    <property type="molecule type" value="Genomic_DNA"/>
</dbReference>
<evidence type="ECO:0008006" key="3">
    <source>
        <dbReference type="Google" id="ProtNLM"/>
    </source>
</evidence>
<dbReference type="Proteomes" id="UP000064967">
    <property type="component" value="Chromosome"/>
</dbReference>
<protein>
    <recommendedName>
        <fullName evidence="3">Lipoprotein</fullName>
    </recommendedName>
</protein>
<dbReference type="RefSeq" id="WP_146655198.1">
    <property type="nucleotide sequence ID" value="NZ_CP012333.1"/>
</dbReference>
<proteinExistence type="predicted"/>
<organism evidence="1 2">
    <name type="scientific">Labilithrix luteola</name>
    <dbReference type="NCBI Taxonomy" id="1391654"/>
    <lineage>
        <taxon>Bacteria</taxon>
        <taxon>Pseudomonadati</taxon>
        <taxon>Myxococcota</taxon>
        <taxon>Polyangia</taxon>
        <taxon>Polyangiales</taxon>
        <taxon>Labilitrichaceae</taxon>
        <taxon>Labilithrix</taxon>
    </lineage>
</organism>
<gene>
    <name evidence="1" type="ORF">AKJ09_11270</name>
</gene>
<evidence type="ECO:0000313" key="1">
    <source>
        <dbReference type="EMBL" id="AKV04607.1"/>
    </source>
</evidence>
<sequence length="226" mass="23783">MPSRLASRSFAAILLSMFLAGCSKDCGGGSRTESTAADATKLGETFSALGKVEVVSGDGTELEMTLGPAPRVIVQDLAAGEDGGHARESFMVGLLKSTPHEGEPAKDGTKHVDLEHRMQPAVIYFGDQAAAAHAAWLVGYAKWDAALDDAELDRIATGNLDASSAPTVGAPTPAPLRVHGHVAPYRTAVAKTPALASPRVMRFLCFGHDRCEEETLSKFVVLVVDR</sequence>
<dbReference type="STRING" id="1391654.AKJ09_11270"/>
<dbReference type="AlphaFoldDB" id="A0A0K1QG14"/>
<keyword evidence="2" id="KW-1185">Reference proteome</keyword>
<dbReference type="PROSITE" id="PS51257">
    <property type="entry name" value="PROKAR_LIPOPROTEIN"/>
    <property type="match status" value="1"/>
</dbReference>
<name>A0A0K1QG14_9BACT</name>
<accession>A0A0K1QG14</accession>